<keyword evidence="1" id="KW-0472">Membrane</keyword>
<keyword evidence="3" id="KW-1185">Reference proteome</keyword>
<dbReference type="Proteomes" id="UP001642540">
    <property type="component" value="Unassembled WGS sequence"/>
</dbReference>
<name>A0ABP1R4Z2_9HEXA</name>
<organism evidence="2 3">
    <name type="scientific">Orchesella dallaii</name>
    <dbReference type="NCBI Taxonomy" id="48710"/>
    <lineage>
        <taxon>Eukaryota</taxon>
        <taxon>Metazoa</taxon>
        <taxon>Ecdysozoa</taxon>
        <taxon>Arthropoda</taxon>
        <taxon>Hexapoda</taxon>
        <taxon>Collembola</taxon>
        <taxon>Entomobryomorpha</taxon>
        <taxon>Entomobryoidea</taxon>
        <taxon>Orchesellidae</taxon>
        <taxon>Orchesellinae</taxon>
        <taxon>Orchesella</taxon>
    </lineage>
</organism>
<evidence type="ECO:0000313" key="2">
    <source>
        <dbReference type="EMBL" id="CAL8117884.1"/>
    </source>
</evidence>
<feature type="transmembrane region" description="Helical" evidence="1">
    <location>
        <begin position="138"/>
        <end position="164"/>
    </location>
</feature>
<feature type="transmembrane region" description="Helical" evidence="1">
    <location>
        <begin position="81"/>
        <end position="98"/>
    </location>
</feature>
<feature type="transmembrane region" description="Helical" evidence="1">
    <location>
        <begin position="20"/>
        <end position="39"/>
    </location>
</feature>
<evidence type="ECO:0000313" key="3">
    <source>
        <dbReference type="Proteomes" id="UP001642540"/>
    </source>
</evidence>
<comment type="caution">
    <text evidence="2">The sequence shown here is derived from an EMBL/GenBank/DDBJ whole genome shotgun (WGS) entry which is preliminary data.</text>
</comment>
<reference evidence="2 3" key="1">
    <citation type="submission" date="2024-08" db="EMBL/GenBank/DDBJ databases">
        <authorList>
            <person name="Cucini C."/>
            <person name="Frati F."/>
        </authorList>
    </citation>
    <scope>NUCLEOTIDE SEQUENCE [LARGE SCALE GENOMIC DNA]</scope>
</reference>
<sequence length="228" mass="26400">MVGNLAINWRDIPSFERMESMFLIVIVLAGVLIQTNVKVHHLMLDYLIRSLVGFEGNHNVRRWKPPPTFTDKMMLIIMNQYIQSSVLAPLFGTFYFWYEKCRLPVTPAIFLLDDECPSSSSHHYLLGINAMTMSYVKWLHFILIAANASLCDVIVFGSAGRVYVTSRDTIRRIQRKPQVQETLWAKRFFRSCPPLKVQLGHVNFFDQLSPLMFVDFSINQIVNLLLVK</sequence>
<evidence type="ECO:0000256" key="1">
    <source>
        <dbReference type="SAM" id="Phobius"/>
    </source>
</evidence>
<accession>A0ABP1R4Z2</accession>
<keyword evidence="1" id="KW-1133">Transmembrane helix</keyword>
<proteinExistence type="predicted"/>
<protein>
    <submittedName>
        <fullName evidence="2">Uncharacterized protein</fullName>
    </submittedName>
</protein>
<keyword evidence="1" id="KW-0812">Transmembrane</keyword>
<gene>
    <name evidence="2" type="ORF">ODALV1_LOCUS17882</name>
</gene>
<dbReference type="EMBL" id="CAXLJM020000057">
    <property type="protein sequence ID" value="CAL8117884.1"/>
    <property type="molecule type" value="Genomic_DNA"/>
</dbReference>